<dbReference type="Pfam" id="PF01381">
    <property type="entry name" value="HTH_3"/>
    <property type="match status" value="1"/>
</dbReference>
<dbReference type="Proteomes" id="UP000266066">
    <property type="component" value="Unassembled WGS sequence"/>
</dbReference>
<dbReference type="Proteomes" id="UP000283501">
    <property type="component" value="Unassembled WGS sequence"/>
</dbReference>
<evidence type="ECO:0000313" key="7">
    <source>
        <dbReference type="EMBL" id="RGI70827.1"/>
    </source>
</evidence>
<reference evidence="5 22" key="3">
    <citation type="journal article" date="2019" name="Nat. Med.">
        <title>A library of human gut bacterial isolates paired with longitudinal multiomics data enables mechanistic microbiome research.</title>
        <authorList>
            <person name="Poyet M."/>
            <person name="Groussin M."/>
            <person name="Gibbons S.M."/>
            <person name="Avila-Pacheco J."/>
            <person name="Jiang X."/>
            <person name="Kearney S.M."/>
            <person name="Perrotta A.R."/>
            <person name="Berdy B."/>
            <person name="Zhao S."/>
            <person name="Lieberman T.D."/>
            <person name="Swanson P.K."/>
            <person name="Smith M."/>
            <person name="Roesemann S."/>
            <person name="Alexander J.E."/>
            <person name="Rich S.A."/>
            <person name="Livny J."/>
            <person name="Vlamakis H."/>
            <person name="Clish C."/>
            <person name="Bullock K."/>
            <person name="Deik A."/>
            <person name="Scott J."/>
            <person name="Pierce K.A."/>
            <person name="Xavier R.J."/>
            <person name="Alm E.J."/>
        </authorList>
    </citation>
    <scope>NUCLEOTIDE SEQUENCE [LARGE SCALE GENOMIC DNA]</scope>
    <source>
        <strain evidence="5 22">BIOML-A5</strain>
    </source>
</reference>
<dbReference type="PANTHER" id="PTHR46558:SF3">
    <property type="entry name" value="TRANSCRIPTIONAL REGULATOR"/>
    <property type="match status" value="1"/>
</dbReference>
<reference evidence="3 14" key="1">
    <citation type="submission" date="2015-09" db="EMBL/GenBank/DDBJ databases">
        <authorList>
            <consortium name="Pathogen Informatics"/>
        </authorList>
    </citation>
    <scope>NUCLEOTIDE SEQUENCE [LARGE SCALE GENOMIC DNA]</scope>
    <source>
        <strain evidence="3 14">2789STDY5834884</strain>
    </source>
</reference>
<dbReference type="Proteomes" id="UP000465607">
    <property type="component" value="Unassembled WGS sequence"/>
</dbReference>
<feature type="domain" description="HTH cro/C1-type" evidence="2">
    <location>
        <begin position="6"/>
        <end position="60"/>
    </location>
</feature>
<dbReference type="Proteomes" id="UP000286581">
    <property type="component" value="Unassembled WGS sequence"/>
</dbReference>
<dbReference type="GeneID" id="75161516"/>
<dbReference type="EMBL" id="QROF01000027">
    <property type="protein sequence ID" value="RHL01682.1"/>
    <property type="molecule type" value="Genomic_DNA"/>
</dbReference>
<dbReference type="Proteomes" id="UP000095602">
    <property type="component" value="Unassembled WGS sequence"/>
</dbReference>
<reference evidence="6" key="4">
    <citation type="journal article" date="2020" name="Cell Host Microbe">
        <title>Functional and Genomic Variation between Human-Derived Isolates of Lachnospiraceae Reveals Inter- and Intra-Species Diversity.</title>
        <authorList>
            <person name="Sorbara M.T."/>
            <person name="Littmann E.R."/>
            <person name="Fontana E."/>
            <person name="Moody T.U."/>
            <person name="Kohout C.E."/>
            <person name="Gjonbalaj M."/>
            <person name="Eaton V."/>
            <person name="Seok R."/>
            <person name="Leiner I.M."/>
            <person name="Pamer E.G."/>
        </authorList>
    </citation>
    <scope>NUCLEOTIDE SEQUENCE</scope>
    <source>
        <strain evidence="6">MSK.16.45</strain>
    </source>
</reference>
<dbReference type="PROSITE" id="PS50943">
    <property type="entry name" value="HTH_CROC1"/>
    <property type="match status" value="1"/>
</dbReference>
<dbReference type="Proteomes" id="UP000283765">
    <property type="component" value="Unassembled WGS sequence"/>
</dbReference>
<evidence type="ECO:0000313" key="11">
    <source>
        <dbReference type="EMBL" id="RHF06755.1"/>
    </source>
</evidence>
<evidence type="ECO:0000313" key="9">
    <source>
        <dbReference type="EMBL" id="RGU18577.1"/>
    </source>
</evidence>
<reference evidence="6" key="5">
    <citation type="submission" date="2020-02" db="EMBL/GenBank/DDBJ databases">
        <authorList>
            <person name="Littmann E."/>
            <person name="Sorbara M."/>
        </authorList>
    </citation>
    <scope>NUCLEOTIDE SEQUENCE</scope>
    <source>
        <strain evidence="6">MSK.16.45</strain>
    </source>
</reference>
<evidence type="ECO:0000259" key="2">
    <source>
        <dbReference type="PROSITE" id="PS50943"/>
    </source>
</evidence>
<dbReference type="EMBL" id="JAAIMP010000021">
    <property type="protein sequence ID" value="NSC78035.1"/>
    <property type="molecule type" value="Genomic_DNA"/>
</dbReference>
<accession>A0A174L7M7</accession>
<reference evidence="15 16" key="2">
    <citation type="submission" date="2018-08" db="EMBL/GenBank/DDBJ databases">
        <title>A genome reference for cultivated species of the human gut microbiota.</title>
        <authorList>
            <person name="Zou Y."/>
            <person name="Xue W."/>
            <person name="Luo G."/>
        </authorList>
    </citation>
    <scope>NUCLEOTIDE SEQUENCE [LARGE SCALE GENOMIC DNA]</scope>
    <source>
        <strain evidence="10 21">AF12-8</strain>
        <strain evidence="9 19">AF17-27</strain>
        <strain evidence="8 16">AF25-15</strain>
        <strain evidence="13 17">AF38-24</strain>
        <strain evidence="12 20">AF39-14AC</strain>
        <strain evidence="11 18">AM26-2LB</strain>
        <strain evidence="7 15">TM10-3</strain>
    </source>
</reference>
<evidence type="ECO:0000313" key="4">
    <source>
        <dbReference type="EMBL" id="MCB6939653.1"/>
    </source>
</evidence>
<dbReference type="InterPro" id="IPR001387">
    <property type="entry name" value="Cro/C1-type_HTH"/>
</dbReference>
<dbReference type="Proteomes" id="UP001197684">
    <property type="component" value="Unassembled WGS sequence"/>
</dbReference>
<dbReference type="AlphaFoldDB" id="A0A174L7M7"/>
<dbReference type="Proteomes" id="UP000286181">
    <property type="component" value="Unassembled WGS sequence"/>
</dbReference>
<evidence type="ECO:0000313" key="22">
    <source>
        <dbReference type="Proteomes" id="UP000465607"/>
    </source>
</evidence>
<dbReference type="RefSeq" id="WP_007886509.1">
    <property type="nucleotide sequence ID" value="NZ_CP100127.1"/>
</dbReference>
<dbReference type="Proteomes" id="UP001193756">
    <property type="component" value="Unassembled WGS sequence"/>
</dbReference>
<dbReference type="Proteomes" id="UP000260642">
    <property type="component" value="Unassembled WGS sequence"/>
</dbReference>
<dbReference type="EMBL" id="QSAE01000134">
    <property type="protein sequence ID" value="RGW32440.1"/>
    <property type="molecule type" value="Genomic_DNA"/>
</dbReference>
<dbReference type="EMBL" id="QRXR01000054">
    <property type="protein sequence ID" value="RGU18577.1"/>
    <property type="molecule type" value="Genomic_DNA"/>
</dbReference>
<dbReference type="EMBL" id="WKQV01000001">
    <property type="protein sequence ID" value="MSD25848.1"/>
    <property type="molecule type" value="Genomic_DNA"/>
</dbReference>
<name>A0A174L7M7_9FIRM</name>
<evidence type="ECO:0000256" key="1">
    <source>
        <dbReference type="ARBA" id="ARBA00023125"/>
    </source>
</evidence>
<dbReference type="EMBL" id="JAJCJK010000037">
    <property type="protein sequence ID" value="MCB6939653.1"/>
    <property type="molecule type" value="Genomic_DNA"/>
</dbReference>
<evidence type="ECO:0000313" key="18">
    <source>
        <dbReference type="Proteomes" id="UP000283501"/>
    </source>
</evidence>
<evidence type="ECO:0000313" key="12">
    <source>
        <dbReference type="EMBL" id="RHL01682.1"/>
    </source>
</evidence>
<evidence type="ECO:0000313" key="3">
    <source>
        <dbReference type="EMBL" id="CUP18138.1"/>
    </source>
</evidence>
<evidence type="ECO:0000313" key="8">
    <source>
        <dbReference type="EMBL" id="RGR50966.1"/>
    </source>
</evidence>
<organism evidence="3 14">
    <name type="scientific">Agathobacter rectalis</name>
    <dbReference type="NCBI Taxonomy" id="39491"/>
    <lineage>
        <taxon>Bacteria</taxon>
        <taxon>Bacillati</taxon>
        <taxon>Bacillota</taxon>
        <taxon>Clostridia</taxon>
        <taxon>Lachnospirales</taxon>
        <taxon>Lachnospiraceae</taxon>
        <taxon>Agathobacter</taxon>
    </lineage>
</organism>
<reference evidence="4" key="6">
    <citation type="submission" date="2021-10" db="EMBL/GenBank/DDBJ databases">
        <title>Collection of gut derived symbiotic bacterial strains cultured from healthy donors.</title>
        <authorList>
            <person name="Lin H."/>
            <person name="Littmann E."/>
            <person name="Kohout C."/>
            <person name="Pamer E.G."/>
        </authorList>
    </citation>
    <scope>NUCLEOTIDE SEQUENCE</scope>
    <source>
        <strain evidence="4">DFI.9.42</strain>
    </source>
</reference>
<dbReference type="Gene3D" id="1.10.260.40">
    <property type="entry name" value="lambda repressor-like DNA-binding domains"/>
    <property type="match status" value="1"/>
</dbReference>
<dbReference type="CDD" id="cd00093">
    <property type="entry name" value="HTH_XRE"/>
    <property type="match status" value="1"/>
</dbReference>
<dbReference type="PANTHER" id="PTHR46558">
    <property type="entry name" value="TRACRIPTIONAL REGULATORY PROTEIN-RELATED-RELATED"/>
    <property type="match status" value="1"/>
</dbReference>
<keyword evidence="1" id="KW-0238">DNA-binding</keyword>
<dbReference type="EMBL" id="QSOB01000001">
    <property type="protein sequence ID" value="RGI70827.1"/>
    <property type="molecule type" value="Genomic_DNA"/>
</dbReference>
<evidence type="ECO:0000313" key="10">
    <source>
        <dbReference type="EMBL" id="RGW32440.1"/>
    </source>
</evidence>
<protein>
    <submittedName>
        <fullName evidence="5">Helix-turn-helix domain-containing protein</fullName>
    </submittedName>
    <submittedName>
        <fullName evidence="4 7">Transcriptional regulator</fullName>
    </submittedName>
    <submittedName>
        <fullName evidence="3">Transcriptional regulator, y4mF family</fullName>
    </submittedName>
</protein>
<dbReference type="EMBL" id="QSKY01000004">
    <property type="protein sequence ID" value="RHF06755.1"/>
    <property type="molecule type" value="Genomic_DNA"/>
</dbReference>
<evidence type="ECO:0000313" key="13">
    <source>
        <dbReference type="EMBL" id="RHL25335.1"/>
    </source>
</evidence>
<dbReference type="EMBL" id="QRON01000021">
    <property type="protein sequence ID" value="RHL25335.1"/>
    <property type="molecule type" value="Genomic_DNA"/>
</dbReference>
<sequence>MKNMRLKLARVEMNLSQEELAAKVNVTRPTINLLEGGKFNPSLQLCIRICKVLNKTLNDLFWEEDNL</sequence>
<evidence type="ECO:0000313" key="16">
    <source>
        <dbReference type="Proteomes" id="UP000266066"/>
    </source>
</evidence>
<evidence type="ECO:0000313" key="21">
    <source>
        <dbReference type="Proteomes" id="UP000286581"/>
    </source>
</evidence>
<dbReference type="EMBL" id="CZAJ01000021">
    <property type="protein sequence ID" value="CUP18138.1"/>
    <property type="molecule type" value="Genomic_DNA"/>
</dbReference>
<proteinExistence type="predicted"/>
<evidence type="ECO:0000313" key="15">
    <source>
        <dbReference type="Proteomes" id="UP000260642"/>
    </source>
</evidence>
<evidence type="ECO:0000313" key="19">
    <source>
        <dbReference type="Proteomes" id="UP000283765"/>
    </source>
</evidence>
<dbReference type="Proteomes" id="UP000283297">
    <property type="component" value="Unassembled WGS sequence"/>
</dbReference>
<dbReference type="InterPro" id="IPR010982">
    <property type="entry name" value="Lambda_DNA-bd_dom_sf"/>
</dbReference>
<dbReference type="GO" id="GO:0003677">
    <property type="term" value="F:DNA binding"/>
    <property type="evidence" value="ECO:0007669"/>
    <property type="project" value="UniProtKB-KW"/>
</dbReference>
<dbReference type="EMBL" id="QRUJ01000049">
    <property type="protein sequence ID" value="RGR50966.1"/>
    <property type="molecule type" value="Genomic_DNA"/>
</dbReference>
<evidence type="ECO:0000313" key="5">
    <source>
        <dbReference type="EMBL" id="MSD25848.1"/>
    </source>
</evidence>
<evidence type="ECO:0000313" key="20">
    <source>
        <dbReference type="Proteomes" id="UP000286181"/>
    </source>
</evidence>
<gene>
    <name evidence="13" type="ORF">DW028_14825</name>
    <name evidence="12" type="ORF">DW038_15410</name>
    <name evidence="11" type="ORF">DW703_04535</name>
    <name evidence="10" type="ORF">DWV78_16620</name>
    <name evidence="9" type="ORF">DWW89_16730</name>
    <name evidence="8" type="ORF">DWY38_16575</name>
    <name evidence="7" type="ORF">DXD95_00555</name>
    <name evidence="3" type="ORF">ERS852497_02132</name>
    <name evidence="6" type="ORF">G4312_12290</name>
    <name evidence="5" type="ORF">GKE44_01355</name>
    <name evidence="4" type="ORF">LIZ56_14780</name>
</gene>
<evidence type="ECO:0000313" key="6">
    <source>
        <dbReference type="EMBL" id="NSC78035.1"/>
    </source>
</evidence>
<dbReference type="SMART" id="SM00530">
    <property type="entry name" value="HTH_XRE"/>
    <property type="match status" value="1"/>
</dbReference>
<dbReference type="SUPFAM" id="SSF47413">
    <property type="entry name" value="lambda repressor-like DNA-binding domains"/>
    <property type="match status" value="1"/>
</dbReference>
<evidence type="ECO:0000313" key="14">
    <source>
        <dbReference type="Proteomes" id="UP000095602"/>
    </source>
</evidence>
<evidence type="ECO:0000313" key="17">
    <source>
        <dbReference type="Proteomes" id="UP000283297"/>
    </source>
</evidence>